<evidence type="ECO:0000259" key="2">
    <source>
        <dbReference type="Pfam" id="PF02371"/>
    </source>
</evidence>
<feature type="domain" description="Transposase IS116/IS110/IS902 C-terminal" evidence="2">
    <location>
        <begin position="194"/>
        <end position="277"/>
    </location>
</feature>
<feature type="domain" description="Transposase IS110-like N-terminal" evidence="1">
    <location>
        <begin position="8"/>
        <end position="153"/>
    </location>
</feature>
<evidence type="ECO:0000313" key="3">
    <source>
        <dbReference type="EMBL" id="KWE01914.1"/>
    </source>
</evidence>
<sequence length="318" mass="34746">MPEAVFIGIDVSRDTLEIGSSTARSTWQYANDSDGIEAMTAELAKLAPALVVLEATGGYEFEAACALQAAGLSVAVVNPRQARDFARAMGTLAKTDSLDARMLAAFARVLHQHPQRERFIKQLPDAQLQRLQALVLRRRQLVTMLTAERARLTMAHASARPSIEQTIKFLKSQIDDVEHDCADHVRTHHAELAQALSSVKGIGPATVATLLAELPELGSLCRRRIAALVGVAPLNRDSGQMRGQRTIWGGRAEVRRALYMATLVAVRHNMVFKSFYARLTALGKPKKVALVAAMRKLLTILNSMAKSGSHWDDSLHLA</sequence>
<protein>
    <submittedName>
        <fullName evidence="3">Transposase</fullName>
    </submittedName>
</protein>
<proteinExistence type="predicted"/>
<dbReference type="Proteomes" id="UP000062998">
    <property type="component" value="Unassembled WGS sequence"/>
</dbReference>
<dbReference type="PANTHER" id="PTHR33055:SF13">
    <property type="entry name" value="TRANSPOSASE"/>
    <property type="match status" value="1"/>
</dbReference>
<dbReference type="PANTHER" id="PTHR33055">
    <property type="entry name" value="TRANSPOSASE FOR INSERTION SEQUENCE ELEMENT IS1111A"/>
    <property type="match status" value="1"/>
</dbReference>
<accession>A0A119M5D4</accession>
<evidence type="ECO:0000313" key="4">
    <source>
        <dbReference type="Proteomes" id="UP000062998"/>
    </source>
</evidence>
<dbReference type="Pfam" id="PF02371">
    <property type="entry name" value="Transposase_20"/>
    <property type="match status" value="1"/>
</dbReference>
<dbReference type="AlphaFoldDB" id="A0A119M5D4"/>
<dbReference type="GO" id="GO:0004803">
    <property type="term" value="F:transposase activity"/>
    <property type="evidence" value="ECO:0007669"/>
    <property type="project" value="InterPro"/>
</dbReference>
<organism evidence="3 4">
    <name type="scientific">Burkholderia ubonensis</name>
    <dbReference type="NCBI Taxonomy" id="101571"/>
    <lineage>
        <taxon>Bacteria</taxon>
        <taxon>Pseudomonadati</taxon>
        <taxon>Pseudomonadota</taxon>
        <taxon>Betaproteobacteria</taxon>
        <taxon>Burkholderiales</taxon>
        <taxon>Burkholderiaceae</taxon>
        <taxon>Burkholderia</taxon>
        <taxon>Burkholderia cepacia complex</taxon>
    </lineage>
</organism>
<dbReference type="OrthoDB" id="9795150at2"/>
<dbReference type="RefSeq" id="WP_059968098.1">
    <property type="nucleotide sequence ID" value="NZ_CP013463.1"/>
</dbReference>
<dbReference type="InterPro" id="IPR003346">
    <property type="entry name" value="Transposase_20"/>
</dbReference>
<reference evidence="3 4" key="1">
    <citation type="submission" date="2015-11" db="EMBL/GenBank/DDBJ databases">
        <title>Expanding the genomic diversity of Burkholderia species for the development of highly accurate diagnostics.</title>
        <authorList>
            <person name="Sahl J."/>
            <person name="Keim P."/>
            <person name="Wagner D."/>
        </authorList>
    </citation>
    <scope>NUCLEOTIDE SEQUENCE [LARGE SCALE GENOMIC DNA]</scope>
    <source>
        <strain evidence="3 4">MSMB2167WGS</strain>
    </source>
</reference>
<dbReference type="Pfam" id="PF01548">
    <property type="entry name" value="DEDD_Tnp_IS110"/>
    <property type="match status" value="1"/>
</dbReference>
<gene>
    <name evidence="3" type="ORF">WL73_15505</name>
</gene>
<dbReference type="GO" id="GO:0006313">
    <property type="term" value="P:DNA transposition"/>
    <property type="evidence" value="ECO:0007669"/>
    <property type="project" value="InterPro"/>
</dbReference>
<dbReference type="InterPro" id="IPR047650">
    <property type="entry name" value="Transpos_IS110"/>
</dbReference>
<dbReference type="GO" id="GO:0003677">
    <property type="term" value="F:DNA binding"/>
    <property type="evidence" value="ECO:0007669"/>
    <property type="project" value="InterPro"/>
</dbReference>
<name>A0A119M5D4_9BURK</name>
<dbReference type="InterPro" id="IPR002525">
    <property type="entry name" value="Transp_IS110-like_N"/>
</dbReference>
<evidence type="ECO:0000259" key="1">
    <source>
        <dbReference type="Pfam" id="PF01548"/>
    </source>
</evidence>
<comment type="caution">
    <text evidence="3">The sequence shown here is derived from an EMBL/GenBank/DDBJ whole genome shotgun (WGS) entry which is preliminary data.</text>
</comment>
<dbReference type="EMBL" id="LPIX01000059">
    <property type="protein sequence ID" value="KWE01914.1"/>
    <property type="molecule type" value="Genomic_DNA"/>
</dbReference>